<evidence type="ECO:0000256" key="1">
    <source>
        <dbReference type="SAM" id="SignalP"/>
    </source>
</evidence>
<keyword evidence="1" id="KW-0732">Signal</keyword>
<reference evidence="2" key="1">
    <citation type="journal article" date="2015" name="PLoS ONE">
        <title>An Insight into the Sialome of the Lone Star Tick, Amblyomma americanum, with a Glimpse on Its Time Dependent Gene Expression.</title>
        <authorList>
            <person name="Karim S."/>
            <person name="Ribeiro J.M."/>
        </authorList>
    </citation>
    <scope>NUCLEOTIDE SEQUENCE</scope>
    <source>
        <tissue evidence="2">Salivary gland</tissue>
    </source>
</reference>
<dbReference type="EMBL" id="GBZX01000694">
    <property type="protein sequence ID" value="JAG92046.1"/>
    <property type="molecule type" value="mRNA"/>
</dbReference>
<evidence type="ECO:0000313" key="2">
    <source>
        <dbReference type="EMBL" id="JAG92046.1"/>
    </source>
</evidence>
<name>A0A0C9RWU2_AMBAM</name>
<feature type="signal peptide" evidence="1">
    <location>
        <begin position="1"/>
        <end position="27"/>
    </location>
</feature>
<proteinExistence type="evidence at transcript level"/>
<accession>A0A0C9RWU2</accession>
<dbReference type="AlphaFoldDB" id="A0A0C9RWU2"/>
<organism evidence="2">
    <name type="scientific">Amblyomma americanum</name>
    <name type="common">Lone star tick</name>
    <dbReference type="NCBI Taxonomy" id="6943"/>
    <lineage>
        <taxon>Eukaryota</taxon>
        <taxon>Metazoa</taxon>
        <taxon>Ecdysozoa</taxon>
        <taxon>Arthropoda</taxon>
        <taxon>Chelicerata</taxon>
        <taxon>Arachnida</taxon>
        <taxon>Acari</taxon>
        <taxon>Parasitiformes</taxon>
        <taxon>Ixodida</taxon>
        <taxon>Ixodoidea</taxon>
        <taxon>Ixodidae</taxon>
        <taxon>Amblyomminae</taxon>
        <taxon>Amblyomma</taxon>
    </lineage>
</organism>
<sequence length="128" mass="14761">MQSIRCYIHVLFVTFVYLPHRAARGLADRIGDTWVTVCTKYVYSPCKRGGSGPHNLLVILSALCFSHVCILPTDPTFVFENIQNIMADEDIFLCFFYQICIPLVNKHVYSLWLSLKLNCYCSLQKSFR</sequence>
<protein>
    <submittedName>
        <fullName evidence="2">Putative secreted protein</fullName>
    </submittedName>
</protein>
<feature type="chain" id="PRO_5002202337" evidence="1">
    <location>
        <begin position="28"/>
        <end position="128"/>
    </location>
</feature>